<sequence length="677" mass="76900">MQTTTVLAITLAAIAALLLVFFQYYYKSELKGKLRFWLSLLRFIAIFGTLLLLVNPKFIKKDFFLEKSNLIVLVDNSSSINNTIGEGHVNSSLENIKGSTELAEKFNLHYYKFGKETKLLDSLDFNEKVTDISKSLKTLNTIFGHSESGVVLLSDGNATLGEDYEFYGRKQKLPIFPIVLGDTTHYEDLKIVQINSNKYAFLKNKFPVEIFVSYEGNNDVKSLLNVTMNGKNVHSQRMDLSNKQNSKSVTVLLNAATVGLKTLRVSLESLENEKNIVNNTKNIAIEVIDEKTNVAIVSDIIHPDIGVLKKSIESNEQRSVTIINPKSKDNDLKDIDLMILYQPTPTFQGIYDLIAKSNIPTFTITGPKTNWSFLNKVQNSFTKNSFGQSEEVIPSLNNSFGKFILPEIQFENFPPLETNLGETMIIKSHEVLLSQIIKGNDIGEPLLALLDMDKRREAVLFGENIWKWRVQNYRERQNFEDFDELIGKIIFYLSISEPKNRLVLNYESFYDQGKEAKISVTYFDESFTFDPNAQITLELKRRDDGTAQEFPMLLKGRSYEADLNNLSPGEYDFTVKVIDGNLMKSGRFSIMDYNVEQQFTTSDQHKLKRLADETGGSLFYPSEIVGLIGNLKDNAKFKPVQKSNQNVVSLVDFRFLLGIIIAALAIEWIIRKYNGLT</sequence>
<feature type="transmembrane region" description="Helical" evidence="2">
    <location>
        <begin position="6"/>
        <end position="24"/>
    </location>
</feature>
<dbReference type="Proteomes" id="UP000443153">
    <property type="component" value="Unassembled WGS sequence"/>
</dbReference>
<keyword evidence="2" id="KW-1133">Transmembrane helix</keyword>
<accession>A0A6I2MN97</accession>
<evidence type="ECO:0000313" key="3">
    <source>
        <dbReference type="EMBL" id="MRX63950.1"/>
    </source>
</evidence>
<comment type="caution">
    <text evidence="3">The sequence shown here is derived from an EMBL/GenBank/DDBJ whole genome shotgun (WGS) entry which is preliminary data.</text>
</comment>
<protein>
    <submittedName>
        <fullName evidence="3">VWA domain-containing protein</fullName>
    </submittedName>
</protein>
<dbReference type="PANTHER" id="PTHR37947">
    <property type="entry name" value="BLL2462 PROTEIN"/>
    <property type="match status" value="1"/>
</dbReference>
<organism evidence="3 4">
    <name type="scientific">Maribacter luteus</name>
    <dbReference type="NCBI Taxonomy" id="2594478"/>
    <lineage>
        <taxon>Bacteria</taxon>
        <taxon>Pseudomonadati</taxon>
        <taxon>Bacteroidota</taxon>
        <taxon>Flavobacteriia</taxon>
        <taxon>Flavobacteriales</taxon>
        <taxon>Flavobacteriaceae</taxon>
        <taxon>Maribacter</taxon>
    </lineage>
</organism>
<evidence type="ECO:0000313" key="4">
    <source>
        <dbReference type="Proteomes" id="UP000443153"/>
    </source>
</evidence>
<reference evidence="3 4" key="1">
    <citation type="submission" date="2019-11" db="EMBL/GenBank/DDBJ databases">
        <title>Maribacter lutea sp. nov., a marine bacterium isolated from intertidal sand.</title>
        <authorList>
            <person name="Liu A."/>
        </authorList>
    </citation>
    <scope>NUCLEOTIDE SEQUENCE [LARGE SCALE GENOMIC DNA]</scope>
    <source>
        <strain evidence="3 4">RZ05</strain>
    </source>
</reference>
<proteinExistence type="predicted"/>
<dbReference type="RefSeq" id="WP_154365303.1">
    <property type="nucleotide sequence ID" value="NZ_WKJH01000004.1"/>
</dbReference>
<keyword evidence="2" id="KW-0812">Transmembrane</keyword>
<dbReference type="OrthoDB" id="9763076at2"/>
<feature type="coiled-coil region" evidence="1">
    <location>
        <begin position="253"/>
        <end position="280"/>
    </location>
</feature>
<dbReference type="PANTHER" id="PTHR37947:SF1">
    <property type="entry name" value="BLL2462 PROTEIN"/>
    <property type="match status" value="1"/>
</dbReference>
<keyword evidence="1" id="KW-0175">Coiled coil</keyword>
<dbReference type="AlphaFoldDB" id="A0A6I2MN97"/>
<feature type="transmembrane region" description="Helical" evidence="2">
    <location>
        <begin position="36"/>
        <end position="54"/>
    </location>
</feature>
<evidence type="ECO:0000256" key="2">
    <source>
        <dbReference type="SAM" id="Phobius"/>
    </source>
</evidence>
<evidence type="ECO:0000256" key="1">
    <source>
        <dbReference type="SAM" id="Coils"/>
    </source>
</evidence>
<gene>
    <name evidence="3" type="ORF">GJ691_07190</name>
</gene>
<dbReference type="EMBL" id="WKJH01000004">
    <property type="protein sequence ID" value="MRX63950.1"/>
    <property type="molecule type" value="Genomic_DNA"/>
</dbReference>
<keyword evidence="2" id="KW-0472">Membrane</keyword>
<keyword evidence="4" id="KW-1185">Reference proteome</keyword>
<name>A0A6I2MN97_9FLAO</name>